<evidence type="ECO:0000256" key="4">
    <source>
        <dbReference type="ARBA" id="ARBA00023136"/>
    </source>
</evidence>
<reference evidence="7 8" key="1">
    <citation type="submission" date="2023-07" db="EMBL/GenBank/DDBJ databases">
        <title>Functional and genomic diversity of the sorghum phyllosphere microbiome.</title>
        <authorList>
            <person name="Shade A."/>
        </authorList>
    </citation>
    <scope>NUCLEOTIDE SEQUENCE [LARGE SCALE GENOMIC DNA]</scope>
    <source>
        <strain evidence="7 8">SORGH_AS_1064</strain>
    </source>
</reference>
<sequence>MKKIISRYFNKSFQPSFLVFFRISVGAVLMVHFLSVWKDFDLLYGRDSIIPVEIHNAFYNYDVFSYHNIEIFLSSYVKNPSQIFKFAYVLLLLFIIIGFFSRISALILLFMQVSFVKTASLFFYGADFFSSMSLFYIIIFPSSHYFSVQRKFLPKTLIDFPISSLSISKRMIQVHLCIAYFFSGFDKILGFNWWNGESVWKSLNLPNFTHFIHIPAFINQNFNFVYITAGWMIIAVEILYPVFININKTRKIWLTITILMHIGIIISFNLFFFSAIMIVWNLTSYYFNYYDHEKTFTKNTPSLSTNIINS</sequence>
<dbReference type="PANTHER" id="PTHR39535:SF2">
    <property type="entry name" value="HTTM DOMAIN-CONTAINING PROTEIN"/>
    <property type="match status" value="1"/>
</dbReference>
<dbReference type="InterPro" id="IPR011020">
    <property type="entry name" value="HTTM-like"/>
</dbReference>
<evidence type="ECO:0000256" key="5">
    <source>
        <dbReference type="SAM" id="Phobius"/>
    </source>
</evidence>
<dbReference type="Proteomes" id="UP001225072">
    <property type="component" value="Unassembled WGS sequence"/>
</dbReference>
<dbReference type="SMART" id="SM00752">
    <property type="entry name" value="HTTM"/>
    <property type="match status" value="1"/>
</dbReference>
<proteinExistence type="predicted"/>
<evidence type="ECO:0000256" key="3">
    <source>
        <dbReference type="ARBA" id="ARBA00022989"/>
    </source>
</evidence>
<evidence type="ECO:0000313" key="8">
    <source>
        <dbReference type="Proteomes" id="UP001225072"/>
    </source>
</evidence>
<comment type="subcellular location">
    <subcellularLocation>
        <location evidence="1">Endomembrane system</location>
        <topology evidence="1">Multi-pass membrane protein</topology>
    </subcellularLocation>
</comment>
<evidence type="ECO:0000256" key="1">
    <source>
        <dbReference type="ARBA" id="ARBA00004127"/>
    </source>
</evidence>
<dbReference type="InterPro" id="IPR052964">
    <property type="entry name" value="Sporulation_signal_mat"/>
</dbReference>
<keyword evidence="3 5" id="KW-1133">Transmembrane helix</keyword>
<accession>A0ABU0TE12</accession>
<gene>
    <name evidence="7" type="ORF">QE404_000218</name>
</gene>
<dbReference type="PANTHER" id="PTHR39535">
    <property type="entry name" value="SPORULATION-DELAYING PROTEIN SDPB"/>
    <property type="match status" value="1"/>
</dbReference>
<feature type="transmembrane region" description="Helical" evidence="5">
    <location>
        <begin position="12"/>
        <end position="34"/>
    </location>
</feature>
<comment type="caution">
    <text evidence="7">The sequence shown here is derived from an EMBL/GenBank/DDBJ whole genome shotgun (WGS) entry which is preliminary data.</text>
</comment>
<keyword evidence="4 5" id="KW-0472">Membrane</keyword>
<protein>
    <recommendedName>
        <fullName evidence="6">HTTM-like domain-containing protein</fullName>
    </recommendedName>
</protein>
<feature type="transmembrane region" description="Helical" evidence="5">
    <location>
        <begin position="258"/>
        <end position="280"/>
    </location>
</feature>
<keyword evidence="2 5" id="KW-0812">Transmembrane</keyword>
<evidence type="ECO:0000313" key="7">
    <source>
        <dbReference type="EMBL" id="MDQ1095071.1"/>
    </source>
</evidence>
<feature type="transmembrane region" description="Helical" evidence="5">
    <location>
        <begin position="121"/>
        <end position="140"/>
    </location>
</feature>
<keyword evidence="8" id="KW-1185">Reference proteome</keyword>
<dbReference type="RefSeq" id="WP_307445513.1">
    <property type="nucleotide sequence ID" value="NZ_JAUTAL010000001.1"/>
</dbReference>
<feature type="transmembrane region" description="Helical" evidence="5">
    <location>
        <begin position="86"/>
        <end position="109"/>
    </location>
</feature>
<evidence type="ECO:0000259" key="6">
    <source>
        <dbReference type="SMART" id="SM00752"/>
    </source>
</evidence>
<name>A0ABU0TE12_9FLAO</name>
<organism evidence="7 8">
    <name type="scientific">Chryseobacterium camelliae</name>
    <dbReference type="NCBI Taxonomy" id="1265445"/>
    <lineage>
        <taxon>Bacteria</taxon>
        <taxon>Pseudomonadati</taxon>
        <taxon>Bacteroidota</taxon>
        <taxon>Flavobacteriia</taxon>
        <taxon>Flavobacteriales</taxon>
        <taxon>Weeksellaceae</taxon>
        <taxon>Chryseobacterium group</taxon>
        <taxon>Chryseobacterium</taxon>
    </lineage>
</organism>
<dbReference type="EMBL" id="JAUTAL010000001">
    <property type="protein sequence ID" value="MDQ1095071.1"/>
    <property type="molecule type" value="Genomic_DNA"/>
</dbReference>
<evidence type="ECO:0000256" key="2">
    <source>
        <dbReference type="ARBA" id="ARBA00022692"/>
    </source>
</evidence>
<feature type="transmembrane region" description="Helical" evidence="5">
    <location>
        <begin position="224"/>
        <end position="246"/>
    </location>
</feature>
<feature type="domain" description="HTTM-like" evidence="6">
    <location>
        <begin position="10"/>
        <end position="289"/>
    </location>
</feature>